<gene>
    <name evidence="2" type="ORF">CLV56_1203</name>
</gene>
<comment type="caution">
    <text evidence="2">The sequence shown here is derived from an EMBL/GenBank/DDBJ whole genome shotgun (WGS) entry which is preliminary data.</text>
</comment>
<feature type="compositionally biased region" description="Basic residues" evidence="1">
    <location>
        <begin position="79"/>
        <end position="88"/>
    </location>
</feature>
<evidence type="ECO:0000313" key="2">
    <source>
        <dbReference type="EMBL" id="PJJ56984.1"/>
    </source>
</evidence>
<feature type="region of interest" description="Disordered" evidence="1">
    <location>
        <begin position="22"/>
        <end position="95"/>
    </location>
</feature>
<organism evidence="2 3">
    <name type="scientific">Mumia flava</name>
    <dbReference type="NCBI Taxonomy" id="1348852"/>
    <lineage>
        <taxon>Bacteria</taxon>
        <taxon>Bacillati</taxon>
        <taxon>Actinomycetota</taxon>
        <taxon>Actinomycetes</taxon>
        <taxon>Propionibacteriales</taxon>
        <taxon>Nocardioidaceae</taxon>
        <taxon>Mumia</taxon>
    </lineage>
</organism>
<dbReference type="Proteomes" id="UP000230842">
    <property type="component" value="Unassembled WGS sequence"/>
</dbReference>
<reference evidence="2 3" key="1">
    <citation type="submission" date="2017-11" db="EMBL/GenBank/DDBJ databases">
        <title>Genomic Encyclopedia of Archaeal and Bacterial Type Strains, Phase II (KMG-II): From Individual Species to Whole Genera.</title>
        <authorList>
            <person name="Goeker M."/>
        </authorList>
    </citation>
    <scope>NUCLEOTIDE SEQUENCE [LARGE SCALE GENOMIC DNA]</scope>
    <source>
        <strain evidence="2 3">DSM 27763</strain>
    </source>
</reference>
<evidence type="ECO:0000313" key="3">
    <source>
        <dbReference type="Proteomes" id="UP000230842"/>
    </source>
</evidence>
<proteinExistence type="predicted"/>
<dbReference type="AlphaFoldDB" id="A0A0B2BPA8"/>
<evidence type="ECO:0000256" key="1">
    <source>
        <dbReference type="SAM" id="MobiDB-lite"/>
    </source>
</evidence>
<dbReference type="RefSeq" id="WP_039340943.1">
    <property type="nucleotide sequence ID" value="NZ_PGEZ01000001.1"/>
</dbReference>
<protein>
    <submittedName>
        <fullName evidence="2">Uncharacterized protein</fullName>
    </submittedName>
</protein>
<name>A0A0B2BPA8_9ACTN</name>
<keyword evidence="3" id="KW-1185">Reference proteome</keyword>
<feature type="compositionally biased region" description="Low complexity" evidence="1">
    <location>
        <begin position="43"/>
        <end position="57"/>
    </location>
</feature>
<sequence length="95" mass="10405">MKFWGGFLVVEQMLDRRDAHTRHTQLAARRQEEEALLRTPRLGSPAGPAGGASSSRAEGAREAQPVRPGDAVREPARVPARRRLRPAVRARGCAV</sequence>
<dbReference type="EMBL" id="PGEZ01000001">
    <property type="protein sequence ID" value="PJJ56984.1"/>
    <property type="molecule type" value="Genomic_DNA"/>
</dbReference>
<accession>A0A0B2BPA8</accession>